<evidence type="ECO:0000313" key="4">
    <source>
        <dbReference type="Proteomes" id="UP000297872"/>
    </source>
</evidence>
<accession>A0A4Y8VGC6</accession>
<protein>
    <submittedName>
        <fullName evidence="3">Uncharacterized protein</fullName>
    </submittedName>
</protein>
<keyword evidence="2" id="KW-1133">Transmembrane helix</keyword>
<proteinExistence type="predicted"/>
<dbReference type="GeneID" id="302995694"/>
<organism evidence="3 4">
    <name type="scientific">Segatella hominis</name>
    <dbReference type="NCBI Taxonomy" id="2518605"/>
    <lineage>
        <taxon>Bacteria</taxon>
        <taxon>Pseudomonadati</taxon>
        <taxon>Bacteroidota</taxon>
        <taxon>Bacteroidia</taxon>
        <taxon>Bacteroidales</taxon>
        <taxon>Prevotellaceae</taxon>
        <taxon>Segatella</taxon>
    </lineage>
</organism>
<dbReference type="RefSeq" id="WP_134843760.1">
    <property type="nucleotide sequence ID" value="NZ_SGVY01000027.1"/>
</dbReference>
<sequence length="161" mass="17874">MAVNLNNQSPTNMVDSIKMKESLAKGSKWPTNAKWIISLLVLAVICLLVFILENFVMQGDNLLSALTNFSTILSIFLSVSSIAFAGYTSIETGRQFHYMSRAVEEIRTSNRIMSENYKNLLEHYHDTVNTFSKIFEQKTHTSNTTGTNSVDVGSISNAPSA</sequence>
<name>A0A4Y8VGC6_9BACT</name>
<keyword evidence="2" id="KW-0472">Membrane</keyword>
<evidence type="ECO:0000313" key="3">
    <source>
        <dbReference type="EMBL" id="TFH79237.1"/>
    </source>
</evidence>
<reference evidence="3 4" key="1">
    <citation type="submission" date="2019-02" db="EMBL/GenBank/DDBJ databases">
        <title>Draft Genome Sequence of the Prevotella sp. BCRC 81118, Isolated from Human Feces.</title>
        <authorList>
            <person name="Huang C.-H."/>
        </authorList>
    </citation>
    <scope>NUCLEOTIDE SEQUENCE [LARGE SCALE GENOMIC DNA]</scope>
    <source>
        <strain evidence="3 4">BCRC 81118</strain>
    </source>
</reference>
<dbReference type="AlphaFoldDB" id="A0A4Y8VGC6"/>
<feature type="region of interest" description="Disordered" evidence="1">
    <location>
        <begin position="141"/>
        <end position="161"/>
    </location>
</feature>
<keyword evidence="2" id="KW-0812">Transmembrane</keyword>
<feature type="transmembrane region" description="Helical" evidence="2">
    <location>
        <begin position="69"/>
        <end position="90"/>
    </location>
</feature>
<dbReference type="EMBL" id="SGVY01000027">
    <property type="protein sequence ID" value="TFH79237.1"/>
    <property type="molecule type" value="Genomic_DNA"/>
</dbReference>
<evidence type="ECO:0000256" key="2">
    <source>
        <dbReference type="SAM" id="Phobius"/>
    </source>
</evidence>
<gene>
    <name evidence="3" type="ORF">EXN75_10415</name>
</gene>
<evidence type="ECO:0000256" key="1">
    <source>
        <dbReference type="SAM" id="MobiDB-lite"/>
    </source>
</evidence>
<feature type="transmembrane region" description="Helical" evidence="2">
    <location>
        <begin position="35"/>
        <end position="57"/>
    </location>
</feature>
<comment type="caution">
    <text evidence="3">The sequence shown here is derived from an EMBL/GenBank/DDBJ whole genome shotgun (WGS) entry which is preliminary data.</text>
</comment>
<dbReference type="Proteomes" id="UP000297872">
    <property type="component" value="Unassembled WGS sequence"/>
</dbReference>
<keyword evidence="4" id="KW-1185">Reference proteome</keyword>